<keyword evidence="1" id="KW-0805">Transcription regulation</keyword>
<gene>
    <name evidence="5" type="ORF">A5866_001683</name>
</gene>
<dbReference type="Pfam" id="PF05043">
    <property type="entry name" value="Mga"/>
    <property type="match status" value="1"/>
</dbReference>
<evidence type="ECO:0000256" key="1">
    <source>
        <dbReference type="ARBA" id="ARBA00023015"/>
    </source>
</evidence>
<dbReference type="Pfam" id="PF08280">
    <property type="entry name" value="HTH_Mga"/>
    <property type="match status" value="1"/>
</dbReference>
<organism evidence="5 6">
    <name type="scientific">Candidatus Enterococcus lemimoniae</name>
    <dbReference type="NCBI Taxonomy" id="1834167"/>
    <lineage>
        <taxon>Bacteria</taxon>
        <taxon>Bacillati</taxon>
        <taxon>Bacillota</taxon>
        <taxon>Bacilli</taxon>
        <taxon>Lactobacillales</taxon>
        <taxon>Enterococcaceae</taxon>
        <taxon>Enterococcus</taxon>
    </lineage>
</organism>
<evidence type="ECO:0008006" key="7">
    <source>
        <dbReference type="Google" id="ProtNLM"/>
    </source>
</evidence>
<reference evidence="5 6" key="2">
    <citation type="submission" date="2024-03" db="EMBL/GenBank/DDBJ databases">
        <title>The Genome Sequence of Enterococcus sp. DIV0727d.</title>
        <authorList>
            <consortium name="The Broad Institute Genomics Platform"/>
            <consortium name="The Broad Institute Microbial Omics Core"/>
            <consortium name="The Broad Institute Genomic Center for Infectious Diseases"/>
            <person name="Earl A."/>
            <person name="Manson A."/>
            <person name="Gilmore M."/>
            <person name="Schwartman J."/>
            <person name="Shea T."/>
            <person name="Abouelleil A."/>
            <person name="Cao P."/>
            <person name="Chapman S."/>
            <person name="Cusick C."/>
            <person name="Young S."/>
            <person name="Neafsey D."/>
            <person name="Nusbaum C."/>
            <person name="Birren B."/>
        </authorList>
    </citation>
    <scope>NUCLEOTIDE SEQUENCE [LARGE SCALE GENOMIC DNA]</scope>
    <source>
        <strain evidence="5 6">12C11_DIV0727</strain>
    </source>
</reference>
<evidence type="ECO:0000256" key="2">
    <source>
        <dbReference type="ARBA" id="ARBA00023163"/>
    </source>
</evidence>
<protein>
    <recommendedName>
        <fullName evidence="7">Mga helix-turn-helix domain-containing protein</fullName>
    </recommendedName>
</protein>
<dbReference type="PANTHER" id="PTHR30185:SF18">
    <property type="entry name" value="TRANSCRIPTIONAL REGULATOR MTLR"/>
    <property type="match status" value="1"/>
</dbReference>
<proteinExistence type="predicted"/>
<dbReference type="Proteomes" id="UP000195080">
    <property type="component" value="Chromosome"/>
</dbReference>
<reference evidence="6" key="1">
    <citation type="submission" date="2017-05" db="EMBL/GenBank/DDBJ databases">
        <title>The Genome Sequence of EEnterococcus faecalis 9F2_4866.</title>
        <authorList>
            <consortium name="The Broad Institute Genomics Platform"/>
            <consortium name="The Broad Institute Genomic Center for Infectious Diseases"/>
            <person name="Earl A."/>
            <person name="Manson A."/>
            <person name="Schwartman J."/>
            <person name="Gilmore M."/>
            <person name="Abouelleil A."/>
            <person name="Cao P."/>
            <person name="Chapman S."/>
            <person name="Cusick C."/>
            <person name="Shea T."/>
            <person name="Young S."/>
            <person name="Neafsey D."/>
            <person name="Nusbaum C."/>
            <person name="Birren B."/>
        </authorList>
    </citation>
    <scope>NUCLEOTIDE SEQUENCE [LARGE SCALE GENOMIC DNA]</scope>
    <source>
        <strain evidence="6">12C11_DIV0727</strain>
    </source>
</reference>
<dbReference type="InterPro" id="IPR013199">
    <property type="entry name" value="HTH_Mga_DNA-bd_dom"/>
</dbReference>
<evidence type="ECO:0000313" key="6">
    <source>
        <dbReference type="Proteomes" id="UP000195080"/>
    </source>
</evidence>
<dbReference type="InterPro" id="IPR050661">
    <property type="entry name" value="BglG_antiterminators"/>
</dbReference>
<keyword evidence="6" id="KW-1185">Reference proteome</keyword>
<feature type="domain" description="Mga helix-turn-helix" evidence="3">
    <location>
        <begin position="74"/>
        <end position="162"/>
    </location>
</feature>
<evidence type="ECO:0000259" key="3">
    <source>
        <dbReference type="Pfam" id="PF05043"/>
    </source>
</evidence>
<keyword evidence="2" id="KW-0804">Transcription</keyword>
<dbReference type="RefSeq" id="WP_339099768.1">
    <property type="nucleotide sequence ID" value="NZ_CP147248.1"/>
</dbReference>
<evidence type="ECO:0000313" key="5">
    <source>
        <dbReference type="EMBL" id="WYJ86599.1"/>
    </source>
</evidence>
<sequence length="483" mass="57979">MERLIQNTMIRRVRLLDILIHSNQWTPMKELTKQMKCSQQTLLSDCSYFENEWPDYVIMEISKKRGIRVFMNKNHAVSELYKKMMKNSSDLALLESFFFYPNKDTSFHIKRLYISESSLYRSYRRLKLVLKDRNIEITHNLDTYALSGDNELQIRLFLMLYFCEAYEEYEWPFPIDKNYIYELVNSAIKIFPFKITLNSMKFLMYSIAISIIREEQGFASSIEYEFSKHRHTNKDIFEKIEKTLSLGYPKINCQNFCQSIFWWESIWVDLEEKNVVKQWSDKYIEHLCSLLDITIAEKNKIELSHWIQFIYARHRVYPFQEYIIHNRFAQSSVSIKRSYPIYAQAVEDTVSLLEKQTKFPWCSDYYEELVHETFFQWNKLYEQLDKKHSKLVVFVYSDLGAEHEVFLAYLMKNKFPKIVDVYCGREGFLSKEVGDELNCDLCISNYTLEDSDSQNFIVVEDIPSTKNWIDISYFMNLKIHKAL</sequence>
<name>A0ABZ2T6Y3_9ENTE</name>
<dbReference type="PANTHER" id="PTHR30185">
    <property type="entry name" value="CRYPTIC BETA-GLUCOSIDE BGL OPERON ANTITERMINATOR"/>
    <property type="match status" value="1"/>
</dbReference>
<dbReference type="EMBL" id="CP147248">
    <property type="protein sequence ID" value="WYJ86599.1"/>
    <property type="molecule type" value="Genomic_DNA"/>
</dbReference>
<feature type="domain" description="M protein trans-acting positive regulator (MGA) HTH" evidence="4">
    <location>
        <begin position="11"/>
        <end position="64"/>
    </location>
</feature>
<accession>A0ABZ2T6Y3</accession>
<evidence type="ECO:0000259" key="4">
    <source>
        <dbReference type="Pfam" id="PF08280"/>
    </source>
</evidence>
<dbReference type="InterPro" id="IPR007737">
    <property type="entry name" value="Mga_HTH"/>
</dbReference>